<feature type="non-terminal residue" evidence="1">
    <location>
        <position position="161"/>
    </location>
</feature>
<accession>A0ACA9SPH5</accession>
<protein>
    <submittedName>
        <fullName evidence="1">6258_t:CDS:1</fullName>
    </submittedName>
</protein>
<evidence type="ECO:0000313" key="2">
    <source>
        <dbReference type="Proteomes" id="UP000789920"/>
    </source>
</evidence>
<dbReference type="EMBL" id="CAJVQC010147681">
    <property type="protein sequence ID" value="CAG8845639.1"/>
    <property type="molecule type" value="Genomic_DNA"/>
</dbReference>
<gene>
    <name evidence="1" type="ORF">RPERSI_LOCUS33754</name>
</gene>
<organism evidence="1 2">
    <name type="scientific">Racocetra persica</name>
    <dbReference type="NCBI Taxonomy" id="160502"/>
    <lineage>
        <taxon>Eukaryota</taxon>
        <taxon>Fungi</taxon>
        <taxon>Fungi incertae sedis</taxon>
        <taxon>Mucoromycota</taxon>
        <taxon>Glomeromycotina</taxon>
        <taxon>Glomeromycetes</taxon>
        <taxon>Diversisporales</taxon>
        <taxon>Gigasporaceae</taxon>
        <taxon>Racocetra</taxon>
    </lineage>
</organism>
<reference evidence="1" key="1">
    <citation type="submission" date="2021-06" db="EMBL/GenBank/DDBJ databases">
        <authorList>
            <person name="Kallberg Y."/>
            <person name="Tangrot J."/>
            <person name="Rosling A."/>
        </authorList>
    </citation>
    <scope>NUCLEOTIDE SEQUENCE</scope>
    <source>
        <strain evidence="1">MA461A</strain>
    </source>
</reference>
<feature type="non-terminal residue" evidence="1">
    <location>
        <position position="1"/>
    </location>
</feature>
<sequence length="161" mass="18742">QQFQRAQDIYENNGYPPIDNRPLNNGRSLGYSQKPEPLQDYSRTSPKYSTPPLEVYPPSSGKQPHQEKIQHVIAEPLVTNFGQQEMQPQYNTQHQYNPDYSNYQNQNYNLQMQAPLYNPQMPTPMSYGHELPSEPSYNYHLPPSYNLNQTQPYSHSAYTSN</sequence>
<comment type="caution">
    <text evidence="1">The sequence shown here is derived from an EMBL/GenBank/DDBJ whole genome shotgun (WGS) entry which is preliminary data.</text>
</comment>
<proteinExistence type="predicted"/>
<name>A0ACA9SPH5_9GLOM</name>
<keyword evidence="2" id="KW-1185">Reference proteome</keyword>
<evidence type="ECO:0000313" key="1">
    <source>
        <dbReference type="EMBL" id="CAG8845639.1"/>
    </source>
</evidence>
<dbReference type="Proteomes" id="UP000789920">
    <property type="component" value="Unassembled WGS sequence"/>
</dbReference>